<evidence type="ECO:0000256" key="7">
    <source>
        <dbReference type="ARBA" id="ARBA00023291"/>
    </source>
</evidence>
<evidence type="ECO:0000256" key="1">
    <source>
        <dbReference type="ARBA" id="ARBA00001927"/>
    </source>
</evidence>
<keyword evidence="3 8" id="KW-0479">Metal-binding</keyword>
<comment type="caution">
    <text evidence="11">The sequence shown here is derived from an EMBL/GenBank/DDBJ whole genome shotgun (WGS) entry which is preliminary data.</text>
</comment>
<name>A0A372G6X5_9ACTN</name>
<dbReference type="Gene3D" id="3.30.70.20">
    <property type="match status" value="1"/>
</dbReference>
<keyword evidence="4 8" id="KW-0249">Electron transport</keyword>
<dbReference type="PANTHER" id="PTHR36923">
    <property type="entry name" value="FERREDOXIN"/>
    <property type="match status" value="1"/>
</dbReference>
<evidence type="ECO:0000313" key="12">
    <source>
        <dbReference type="Proteomes" id="UP000262882"/>
    </source>
</evidence>
<evidence type="ECO:0000256" key="3">
    <source>
        <dbReference type="ARBA" id="ARBA00022723"/>
    </source>
</evidence>
<accession>A0A372G6X5</accession>
<evidence type="ECO:0000256" key="8">
    <source>
        <dbReference type="RuleBase" id="RU368020"/>
    </source>
</evidence>
<reference evidence="11 12" key="1">
    <citation type="submission" date="2018-08" db="EMBL/GenBank/DDBJ databases">
        <title>Actinomadura spongicola sp. nov., isolated from marine sponge Leucetta chagosensis.</title>
        <authorList>
            <person name="Li L."/>
            <person name="Lin H.W."/>
        </authorList>
    </citation>
    <scope>NUCLEOTIDE SEQUENCE [LARGE SCALE GENOMIC DNA]</scope>
    <source>
        <strain evidence="11 12">LHW52907</strain>
    </source>
</reference>
<keyword evidence="6 8" id="KW-0411">Iron-sulfur</keyword>
<keyword evidence="12" id="KW-1185">Reference proteome</keyword>
<dbReference type="OrthoDB" id="14703at2"/>
<dbReference type="Proteomes" id="UP000262882">
    <property type="component" value="Unassembled WGS sequence"/>
</dbReference>
<dbReference type="InterPro" id="IPR017896">
    <property type="entry name" value="4Fe4S_Fe-S-bd"/>
</dbReference>
<dbReference type="SUPFAM" id="SSF54862">
    <property type="entry name" value="4Fe-4S ferredoxins"/>
    <property type="match status" value="1"/>
</dbReference>
<keyword evidence="5 8" id="KW-0408">Iron</keyword>
<dbReference type="InterPro" id="IPR001080">
    <property type="entry name" value="3Fe4S_ferredoxin"/>
</dbReference>
<keyword evidence="7" id="KW-0003">3Fe-4S</keyword>
<proteinExistence type="predicted"/>
<dbReference type="AlphaFoldDB" id="A0A372G6X5"/>
<feature type="domain" description="4Fe-4S ferredoxin-type" evidence="10">
    <location>
        <begin position="10"/>
        <end position="38"/>
    </location>
</feature>
<gene>
    <name evidence="11" type="ORF">D0T12_33965</name>
</gene>
<dbReference type="PANTHER" id="PTHR36923:SF3">
    <property type="entry name" value="FERREDOXIN"/>
    <property type="match status" value="1"/>
</dbReference>
<comment type="function">
    <text evidence="8">Ferredoxins are iron-sulfur proteins that transfer electrons in a wide variety of metabolic reactions.</text>
</comment>
<dbReference type="GO" id="GO:0051538">
    <property type="term" value="F:3 iron, 4 sulfur cluster binding"/>
    <property type="evidence" value="ECO:0007669"/>
    <property type="project" value="UniProtKB-KW"/>
</dbReference>
<evidence type="ECO:0000256" key="9">
    <source>
        <dbReference type="SAM" id="MobiDB-lite"/>
    </source>
</evidence>
<dbReference type="EMBL" id="QVNQ01000017">
    <property type="protein sequence ID" value="RFS81057.1"/>
    <property type="molecule type" value="Genomic_DNA"/>
</dbReference>
<protein>
    <recommendedName>
        <fullName evidence="8">Ferredoxin</fullName>
    </recommendedName>
</protein>
<organism evidence="11 12">
    <name type="scientific">Actinomadura spongiicola</name>
    <dbReference type="NCBI Taxonomy" id="2303421"/>
    <lineage>
        <taxon>Bacteria</taxon>
        <taxon>Bacillati</taxon>
        <taxon>Actinomycetota</taxon>
        <taxon>Actinomycetes</taxon>
        <taxon>Streptosporangiales</taxon>
        <taxon>Thermomonosporaceae</taxon>
        <taxon>Actinomadura</taxon>
    </lineage>
</organism>
<evidence type="ECO:0000256" key="6">
    <source>
        <dbReference type="ARBA" id="ARBA00023014"/>
    </source>
</evidence>
<evidence type="ECO:0000313" key="11">
    <source>
        <dbReference type="EMBL" id="RFS81057.1"/>
    </source>
</evidence>
<dbReference type="PRINTS" id="PR00352">
    <property type="entry name" value="3FE4SFRDOXIN"/>
</dbReference>
<comment type="cofactor">
    <cofactor evidence="1">
        <name>[3Fe-4S] cluster</name>
        <dbReference type="ChEBI" id="CHEBI:21137"/>
    </cofactor>
</comment>
<dbReference type="GO" id="GO:0009055">
    <property type="term" value="F:electron transfer activity"/>
    <property type="evidence" value="ECO:0007669"/>
    <property type="project" value="UniProtKB-UniRule"/>
</dbReference>
<sequence length="74" mass="7702">MSAGDGGGPPRISADPDRCLGAGQCARSAPDVFDQDDDGTVVVLRPDPPTETHDQIREAIYLCPSSAISFDAAE</sequence>
<dbReference type="Pfam" id="PF13370">
    <property type="entry name" value="Fer4_13"/>
    <property type="match status" value="1"/>
</dbReference>
<dbReference type="RefSeq" id="WP_117405115.1">
    <property type="nucleotide sequence ID" value="NZ_QVNQ01000017.1"/>
</dbReference>
<evidence type="ECO:0000256" key="5">
    <source>
        <dbReference type="ARBA" id="ARBA00023004"/>
    </source>
</evidence>
<dbReference type="PROSITE" id="PS51379">
    <property type="entry name" value="4FE4S_FER_2"/>
    <property type="match status" value="1"/>
</dbReference>
<keyword evidence="2 8" id="KW-0813">Transport</keyword>
<evidence type="ECO:0000256" key="2">
    <source>
        <dbReference type="ARBA" id="ARBA00022448"/>
    </source>
</evidence>
<dbReference type="GO" id="GO:0005506">
    <property type="term" value="F:iron ion binding"/>
    <property type="evidence" value="ECO:0007669"/>
    <property type="project" value="UniProtKB-UniRule"/>
</dbReference>
<evidence type="ECO:0000259" key="10">
    <source>
        <dbReference type="PROSITE" id="PS51379"/>
    </source>
</evidence>
<dbReference type="InterPro" id="IPR051269">
    <property type="entry name" value="Fe-S_cluster_ET"/>
</dbReference>
<feature type="region of interest" description="Disordered" evidence="9">
    <location>
        <begin position="1"/>
        <end position="23"/>
    </location>
</feature>
<evidence type="ECO:0000256" key="4">
    <source>
        <dbReference type="ARBA" id="ARBA00022982"/>
    </source>
</evidence>